<gene>
    <name evidence="6" type="ORF">PTD2_14792</name>
</gene>
<evidence type="ECO:0000256" key="3">
    <source>
        <dbReference type="ARBA" id="ARBA00023125"/>
    </source>
</evidence>
<dbReference type="PROSITE" id="PS50995">
    <property type="entry name" value="HTH_MARR_2"/>
    <property type="match status" value="1"/>
</dbReference>
<dbReference type="Proteomes" id="UP000006201">
    <property type="component" value="Unassembled WGS sequence"/>
</dbReference>
<dbReference type="InterPro" id="IPR036390">
    <property type="entry name" value="WH_DNA-bd_sf"/>
</dbReference>
<dbReference type="GO" id="GO:0005737">
    <property type="term" value="C:cytoplasm"/>
    <property type="evidence" value="ECO:0007669"/>
    <property type="project" value="UniProtKB-SubCell"/>
</dbReference>
<dbReference type="SUPFAM" id="SSF46785">
    <property type="entry name" value="Winged helix' DNA-binding domain"/>
    <property type="match status" value="1"/>
</dbReference>
<proteinExistence type="predicted"/>
<evidence type="ECO:0000259" key="5">
    <source>
        <dbReference type="PROSITE" id="PS50995"/>
    </source>
</evidence>
<dbReference type="PANTHER" id="PTHR33164">
    <property type="entry name" value="TRANSCRIPTIONAL REGULATOR, MARR FAMILY"/>
    <property type="match status" value="1"/>
</dbReference>
<organism evidence="6 7">
    <name type="scientific">Pseudoalteromonas tunicata D2</name>
    <dbReference type="NCBI Taxonomy" id="87626"/>
    <lineage>
        <taxon>Bacteria</taxon>
        <taxon>Pseudomonadati</taxon>
        <taxon>Pseudomonadota</taxon>
        <taxon>Gammaproteobacteria</taxon>
        <taxon>Alteromonadales</taxon>
        <taxon>Pseudoalteromonadaceae</taxon>
        <taxon>Pseudoalteromonas</taxon>
    </lineage>
</organism>
<name>A4CCM3_9GAMM</name>
<sequence length="212" mass="23981">MFCQHCFESKLKIILLLGKAVLTRYYGAMNSDIFNLIERIANMLRYESRNQGLQLGLLPVQQEALYYLSICNRYSDTLLAVTDYLGLTKGTVSQTLKVLESKGLIEKQKDLTDKRITHLKATQAGLFYLAQTYPATQFSHMLAGLSEQEHLEISSALKTLLLHYQTSTGRKGFGVCQNCQYNQTTDSGFVCGLTKDTLSEYDVTLICREYLT</sequence>
<dbReference type="PANTHER" id="PTHR33164:SF5">
    <property type="entry name" value="ORGANIC HYDROPEROXIDE RESISTANCE TRANSCRIPTIONAL REGULATOR"/>
    <property type="match status" value="1"/>
</dbReference>
<dbReference type="GO" id="GO:0003700">
    <property type="term" value="F:DNA-binding transcription factor activity"/>
    <property type="evidence" value="ECO:0007669"/>
    <property type="project" value="InterPro"/>
</dbReference>
<dbReference type="InterPro" id="IPR036388">
    <property type="entry name" value="WH-like_DNA-bd_sf"/>
</dbReference>
<dbReference type="GO" id="GO:0003677">
    <property type="term" value="F:DNA binding"/>
    <property type="evidence" value="ECO:0007669"/>
    <property type="project" value="UniProtKB-KW"/>
</dbReference>
<accession>A4CCM3</accession>
<dbReference type="eggNOG" id="COG1846">
    <property type="taxonomic scope" value="Bacteria"/>
</dbReference>
<evidence type="ECO:0000313" key="7">
    <source>
        <dbReference type="Proteomes" id="UP000006201"/>
    </source>
</evidence>
<dbReference type="Gene3D" id="1.10.10.10">
    <property type="entry name" value="Winged helix-like DNA-binding domain superfamily/Winged helix DNA-binding domain"/>
    <property type="match status" value="1"/>
</dbReference>
<dbReference type="GO" id="GO:0006950">
    <property type="term" value="P:response to stress"/>
    <property type="evidence" value="ECO:0007669"/>
    <property type="project" value="TreeGrafter"/>
</dbReference>
<dbReference type="InterPro" id="IPR023187">
    <property type="entry name" value="Tscrpt_reg_MarR-type_CS"/>
</dbReference>
<comment type="caution">
    <text evidence="6">The sequence shown here is derived from an EMBL/GenBank/DDBJ whole genome shotgun (WGS) entry which is preliminary data.</text>
</comment>
<dbReference type="InterPro" id="IPR039422">
    <property type="entry name" value="MarR/SlyA-like"/>
</dbReference>
<protein>
    <submittedName>
        <fullName evidence="6">Putative transcriptional regulator</fullName>
    </submittedName>
</protein>
<evidence type="ECO:0000256" key="4">
    <source>
        <dbReference type="ARBA" id="ARBA00023163"/>
    </source>
</evidence>
<evidence type="ECO:0000313" key="6">
    <source>
        <dbReference type="EMBL" id="EAR27316.1"/>
    </source>
</evidence>
<dbReference type="AlphaFoldDB" id="A4CCM3"/>
<keyword evidence="7" id="KW-1185">Reference proteome</keyword>
<dbReference type="EMBL" id="AAOH01000006">
    <property type="protein sequence ID" value="EAR27316.1"/>
    <property type="molecule type" value="Genomic_DNA"/>
</dbReference>
<comment type="subcellular location">
    <subcellularLocation>
        <location evidence="1">Cytoplasm</location>
    </subcellularLocation>
</comment>
<dbReference type="STRING" id="87626.PTD2_14792"/>
<dbReference type="InterPro" id="IPR000835">
    <property type="entry name" value="HTH_MarR-typ"/>
</dbReference>
<keyword evidence="3" id="KW-0238">DNA-binding</keyword>
<evidence type="ECO:0000256" key="2">
    <source>
        <dbReference type="ARBA" id="ARBA00023015"/>
    </source>
</evidence>
<dbReference type="HOGENOM" id="CLU_089893_3_0_6"/>
<feature type="domain" description="HTH marR-type" evidence="5">
    <location>
        <begin position="30"/>
        <end position="162"/>
    </location>
</feature>
<keyword evidence="2" id="KW-0805">Transcription regulation</keyword>
<dbReference type="SMART" id="SM00347">
    <property type="entry name" value="HTH_MARR"/>
    <property type="match status" value="1"/>
</dbReference>
<evidence type="ECO:0000256" key="1">
    <source>
        <dbReference type="ARBA" id="ARBA00004496"/>
    </source>
</evidence>
<keyword evidence="4" id="KW-0804">Transcription</keyword>
<dbReference type="PROSITE" id="PS01117">
    <property type="entry name" value="HTH_MARR_1"/>
    <property type="match status" value="1"/>
</dbReference>
<reference evidence="6 7" key="1">
    <citation type="submission" date="2006-02" db="EMBL/GenBank/DDBJ databases">
        <authorList>
            <person name="Moran M.A."/>
            <person name="Kjelleberg S."/>
            <person name="Egan S."/>
            <person name="Saunders N."/>
            <person name="Thomas T."/>
            <person name="Ferriera S."/>
            <person name="Johnson J."/>
            <person name="Kravitz S."/>
            <person name="Halpern A."/>
            <person name="Remington K."/>
            <person name="Beeson K."/>
            <person name="Tran B."/>
            <person name="Rogers Y.-H."/>
            <person name="Friedman R."/>
            <person name="Venter J.C."/>
        </authorList>
    </citation>
    <scope>NUCLEOTIDE SEQUENCE [LARGE SCALE GENOMIC DNA]</scope>
    <source>
        <strain evidence="6 7">D2</strain>
    </source>
</reference>
<dbReference type="Pfam" id="PF12802">
    <property type="entry name" value="MarR_2"/>
    <property type="match status" value="1"/>
</dbReference>